<accession>A0A2W4ZLT8</accession>
<dbReference type="EMBL" id="QFNF01000001">
    <property type="protein sequence ID" value="PZO81049.1"/>
    <property type="molecule type" value="Genomic_DNA"/>
</dbReference>
<dbReference type="GO" id="GO:0008658">
    <property type="term" value="F:penicillin binding"/>
    <property type="evidence" value="ECO:0007669"/>
    <property type="project" value="InterPro"/>
</dbReference>
<feature type="compositionally biased region" description="Pro residues" evidence="15">
    <location>
        <begin position="1"/>
        <end position="12"/>
    </location>
</feature>
<dbReference type="Gene3D" id="1.10.3810.10">
    <property type="entry name" value="Biosynthetic peptidoglycan transglycosylase-like"/>
    <property type="match status" value="1"/>
</dbReference>
<dbReference type="InterPro" id="IPR023346">
    <property type="entry name" value="Lysozyme-like_dom_sf"/>
</dbReference>
<feature type="region of interest" description="Disordered" evidence="15">
    <location>
        <begin position="1"/>
        <end position="21"/>
    </location>
</feature>
<keyword evidence="12" id="KW-0961">Cell wall biogenesis/degradation</keyword>
<keyword evidence="16" id="KW-1133">Transmembrane helix</keyword>
<gene>
    <name evidence="19" type="ORF">DI632_00275</name>
</gene>
<evidence type="ECO:0000259" key="18">
    <source>
        <dbReference type="Pfam" id="PF00912"/>
    </source>
</evidence>
<dbReference type="UniPathway" id="UPA00219"/>
<dbReference type="Proteomes" id="UP000248614">
    <property type="component" value="Unassembled WGS sequence"/>
</dbReference>
<keyword evidence="16" id="KW-0812">Transmembrane</keyword>
<feature type="domain" description="Penicillin-binding protein transpeptidase" evidence="17">
    <location>
        <begin position="376"/>
        <end position="600"/>
    </location>
</feature>
<comment type="similarity">
    <text evidence="3">In the N-terminal section; belongs to the glycosyltransferase 51 family.</text>
</comment>
<evidence type="ECO:0000259" key="17">
    <source>
        <dbReference type="Pfam" id="PF00905"/>
    </source>
</evidence>
<organism evidence="19 20">
    <name type="scientific">Sphingomonas hengshuiensis</name>
    <dbReference type="NCBI Taxonomy" id="1609977"/>
    <lineage>
        <taxon>Bacteria</taxon>
        <taxon>Pseudomonadati</taxon>
        <taxon>Pseudomonadota</taxon>
        <taxon>Alphaproteobacteria</taxon>
        <taxon>Sphingomonadales</taxon>
        <taxon>Sphingomonadaceae</taxon>
        <taxon>Sphingomonas</taxon>
    </lineage>
</organism>
<evidence type="ECO:0000256" key="9">
    <source>
        <dbReference type="ARBA" id="ARBA00022960"/>
    </source>
</evidence>
<evidence type="ECO:0000256" key="6">
    <source>
        <dbReference type="ARBA" id="ARBA00022676"/>
    </source>
</evidence>
<comment type="caution">
    <text evidence="19">The sequence shown here is derived from an EMBL/GenBank/DDBJ whole genome shotgun (WGS) entry which is preliminary data.</text>
</comment>
<keyword evidence="11" id="KW-0511">Multifunctional enzyme</keyword>
<dbReference type="Pfam" id="PF00912">
    <property type="entry name" value="Transgly"/>
    <property type="match status" value="1"/>
</dbReference>
<dbReference type="SUPFAM" id="SSF53955">
    <property type="entry name" value="Lysozyme-like"/>
    <property type="match status" value="1"/>
</dbReference>
<sequence length="718" mass="77650">MAYDPPPPPSGPIDPSRIGRLSTPLTGDALERRRRLAAFDEALADYDRSFPGAGNPPPPPAPVPARKHRPLRWWLRWIMRGFGIFIILLVIAIGWLALTAPLSKSLEPPAPPSITLLSAEGTPIAERGANIGRPVDATKLPAHVTEAFMAIEDRRFRTHWGIDPRGIARAMWTNTAAGGVRQGASTITQQLAKNAFLDSDRTAARKIREVLIAFWLEAWLTKDEIMSRYLSNAYFGDNAYGLDAAARHYFSRAPKDLTVGQSAMLAGLVKAPSRLAPTDNLKGARARQAVVVGAMEAAGYLTPAEANRVKPAVLRVTDNSTLPSGTYFADWVLPQARDRAGGIGADRKVTTTLEIRMQRAAERAVRNAGLKQTQVAIVAMRPDGRVIAMVGGKNYAASPFNRAVQARRQPGSTFKLFVYLAAMRSGLTPDSEVLDEPVTIGEWKPRNSDGRYLGTITLERAFQRSSNVAAARLTKEVGVRNVIRAARDLGISTPIANEASIALGTSTVSLLEMTSAYAAIAAGEAPVVPRGLAEANEPSWLDRLRSTRRTLSRQELDGMRTLLAASIRQGTGIAANLPVDAFGKTGTTQDNRDALFIGYAGGIVAGVWLGNDDNTPNPGLAGGGLPARIWRDFMRQALNLRDPVPVAAPEPEPIDNAIDAVQNVLGIPDDGPVTVEGPGFDVSLDRDGQVRFDPRDRRRREDEPPPPDVRRAPEEDPQ</sequence>
<keyword evidence="7" id="KW-0808">Transferase</keyword>
<evidence type="ECO:0000256" key="4">
    <source>
        <dbReference type="ARBA" id="ARBA00022645"/>
    </source>
</evidence>
<dbReference type="InterPro" id="IPR036950">
    <property type="entry name" value="PBP_transglycosylase"/>
</dbReference>
<evidence type="ECO:0000256" key="15">
    <source>
        <dbReference type="SAM" id="MobiDB-lite"/>
    </source>
</evidence>
<reference evidence="19 20" key="1">
    <citation type="submission" date="2017-08" db="EMBL/GenBank/DDBJ databases">
        <title>Infants hospitalized years apart are colonized by the same room-sourced microbial strains.</title>
        <authorList>
            <person name="Brooks B."/>
            <person name="Olm M.R."/>
            <person name="Firek B.A."/>
            <person name="Baker R."/>
            <person name="Thomas B.C."/>
            <person name="Morowitz M.J."/>
            <person name="Banfield J.F."/>
        </authorList>
    </citation>
    <scope>NUCLEOTIDE SEQUENCE [LARGE SCALE GENOMIC DNA]</scope>
    <source>
        <strain evidence="19">S2_018_000_R3_110</strain>
    </source>
</reference>
<dbReference type="Pfam" id="PF00905">
    <property type="entry name" value="Transpeptidase"/>
    <property type="match status" value="1"/>
</dbReference>
<evidence type="ECO:0000256" key="2">
    <source>
        <dbReference type="ARBA" id="ARBA00007090"/>
    </source>
</evidence>
<comment type="catalytic activity">
    <reaction evidence="14">
        <text>[GlcNAc-(1-&gt;4)-Mur2Ac(oyl-L-Ala-gamma-D-Glu-L-Lys-D-Ala-D-Ala)](n)-di-trans,octa-cis-undecaprenyl diphosphate + beta-D-GlcNAc-(1-&gt;4)-Mur2Ac(oyl-L-Ala-gamma-D-Glu-L-Lys-D-Ala-D-Ala)-di-trans,octa-cis-undecaprenyl diphosphate = [GlcNAc-(1-&gt;4)-Mur2Ac(oyl-L-Ala-gamma-D-Glu-L-Lys-D-Ala-D-Ala)](n+1)-di-trans,octa-cis-undecaprenyl diphosphate + di-trans,octa-cis-undecaprenyl diphosphate + H(+)</text>
        <dbReference type="Rhea" id="RHEA:23708"/>
        <dbReference type="Rhea" id="RHEA-COMP:9602"/>
        <dbReference type="Rhea" id="RHEA-COMP:9603"/>
        <dbReference type="ChEBI" id="CHEBI:15378"/>
        <dbReference type="ChEBI" id="CHEBI:58405"/>
        <dbReference type="ChEBI" id="CHEBI:60033"/>
        <dbReference type="ChEBI" id="CHEBI:78435"/>
        <dbReference type="EC" id="2.4.99.28"/>
    </reaction>
</comment>
<evidence type="ECO:0000256" key="8">
    <source>
        <dbReference type="ARBA" id="ARBA00022801"/>
    </source>
</evidence>
<dbReference type="InterPro" id="IPR050396">
    <property type="entry name" value="Glycosyltr_51/Transpeptidase"/>
</dbReference>
<evidence type="ECO:0000256" key="3">
    <source>
        <dbReference type="ARBA" id="ARBA00007739"/>
    </source>
</evidence>
<evidence type="ECO:0000256" key="1">
    <source>
        <dbReference type="ARBA" id="ARBA00004752"/>
    </source>
</evidence>
<feature type="domain" description="Glycosyl transferase family 51" evidence="18">
    <location>
        <begin position="124"/>
        <end position="295"/>
    </location>
</feature>
<dbReference type="Gene3D" id="3.40.710.10">
    <property type="entry name" value="DD-peptidase/beta-lactamase superfamily"/>
    <property type="match status" value="1"/>
</dbReference>
<evidence type="ECO:0000256" key="12">
    <source>
        <dbReference type="ARBA" id="ARBA00023316"/>
    </source>
</evidence>
<comment type="catalytic activity">
    <reaction evidence="13">
        <text>Preferential cleavage: (Ac)2-L-Lys-D-Ala-|-D-Ala. Also transpeptidation of peptidyl-alanyl moieties that are N-acyl substituents of D-alanine.</text>
        <dbReference type="EC" id="3.4.16.4"/>
    </reaction>
</comment>
<evidence type="ECO:0000256" key="11">
    <source>
        <dbReference type="ARBA" id="ARBA00023268"/>
    </source>
</evidence>
<feature type="compositionally biased region" description="Basic and acidic residues" evidence="15">
    <location>
        <begin position="683"/>
        <end position="718"/>
    </location>
</feature>
<dbReference type="GO" id="GO:0071555">
    <property type="term" value="P:cell wall organization"/>
    <property type="evidence" value="ECO:0007669"/>
    <property type="project" value="UniProtKB-KW"/>
</dbReference>
<keyword evidence="8" id="KW-0378">Hydrolase</keyword>
<dbReference type="PANTHER" id="PTHR32282:SF33">
    <property type="entry name" value="PEPTIDOGLYCAN GLYCOSYLTRANSFERASE"/>
    <property type="match status" value="1"/>
</dbReference>
<dbReference type="InterPro" id="IPR012338">
    <property type="entry name" value="Beta-lactam/transpept-like"/>
</dbReference>
<evidence type="ECO:0000313" key="19">
    <source>
        <dbReference type="EMBL" id="PZO81049.1"/>
    </source>
</evidence>
<keyword evidence="5" id="KW-0645">Protease</keyword>
<evidence type="ECO:0000256" key="14">
    <source>
        <dbReference type="ARBA" id="ARBA00049902"/>
    </source>
</evidence>
<dbReference type="PANTHER" id="PTHR32282">
    <property type="entry name" value="BINDING PROTEIN TRANSPEPTIDASE, PUTATIVE-RELATED"/>
    <property type="match status" value="1"/>
</dbReference>
<dbReference type="FunFam" id="1.10.3810.10:FF:000001">
    <property type="entry name" value="Penicillin-binding protein 1A"/>
    <property type="match status" value="1"/>
</dbReference>
<dbReference type="InterPro" id="IPR001460">
    <property type="entry name" value="PCN-bd_Tpept"/>
</dbReference>
<keyword evidence="4" id="KW-0121">Carboxypeptidase</keyword>
<keyword evidence="9" id="KW-0133">Cell shape</keyword>
<dbReference type="GO" id="GO:0009252">
    <property type="term" value="P:peptidoglycan biosynthetic process"/>
    <property type="evidence" value="ECO:0007669"/>
    <property type="project" value="UniProtKB-UniPathway"/>
</dbReference>
<keyword evidence="10" id="KW-0573">Peptidoglycan synthesis</keyword>
<feature type="transmembrane region" description="Helical" evidence="16">
    <location>
        <begin position="77"/>
        <end position="98"/>
    </location>
</feature>
<evidence type="ECO:0000256" key="10">
    <source>
        <dbReference type="ARBA" id="ARBA00022984"/>
    </source>
</evidence>
<evidence type="ECO:0000313" key="20">
    <source>
        <dbReference type="Proteomes" id="UP000248614"/>
    </source>
</evidence>
<comment type="pathway">
    <text evidence="1">Cell wall biogenesis; peptidoglycan biosynthesis.</text>
</comment>
<evidence type="ECO:0000256" key="16">
    <source>
        <dbReference type="SAM" id="Phobius"/>
    </source>
</evidence>
<dbReference type="InterPro" id="IPR001264">
    <property type="entry name" value="Glyco_trans_51"/>
</dbReference>
<keyword evidence="6" id="KW-0328">Glycosyltransferase</keyword>
<feature type="region of interest" description="Disordered" evidence="15">
    <location>
        <begin position="669"/>
        <end position="718"/>
    </location>
</feature>
<dbReference type="SUPFAM" id="SSF56601">
    <property type="entry name" value="beta-lactamase/transpeptidase-like"/>
    <property type="match status" value="1"/>
</dbReference>
<evidence type="ECO:0000256" key="5">
    <source>
        <dbReference type="ARBA" id="ARBA00022670"/>
    </source>
</evidence>
<proteinExistence type="inferred from homology"/>
<dbReference type="GO" id="GO:0030288">
    <property type="term" value="C:outer membrane-bounded periplasmic space"/>
    <property type="evidence" value="ECO:0007669"/>
    <property type="project" value="TreeGrafter"/>
</dbReference>
<dbReference type="GO" id="GO:0006508">
    <property type="term" value="P:proteolysis"/>
    <property type="evidence" value="ECO:0007669"/>
    <property type="project" value="UniProtKB-KW"/>
</dbReference>
<dbReference type="GO" id="GO:0009002">
    <property type="term" value="F:serine-type D-Ala-D-Ala carboxypeptidase activity"/>
    <property type="evidence" value="ECO:0007669"/>
    <property type="project" value="UniProtKB-EC"/>
</dbReference>
<evidence type="ECO:0000256" key="7">
    <source>
        <dbReference type="ARBA" id="ARBA00022679"/>
    </source>
</evidence>
<keyword evidence="16" id="KW-0472">Membrane</keyword>
<dbReference type="GO" id="GO:0008955">
    <property type="term" value="F:peptidoglycan glycosyltransferase activity"/>
    <property type="evidence" value="ECO:0007669"/>
    <property type="project" value="UniProtKB-EC"/>
</dbReference>
<evidence type="ECO:0000256" key="13">
    <source>
        <dbReference type="ARBA" id="ARBA00034000"/>
    </source>
</evidence>
<name>A0A2W4ZLT8_9SPHN</name>
<dbReference type="AlphaFoldDB" id="A0A2W4ZLT8"/>
<dbReference type="GO" id="GO:0008360">
    <property type="term" value="P:regulation of cell shape"/>
    <property type="evidence" value="ECO:0007669"/>
    <property type="project" value="UniProtKB-KW"/>
</dbReference>
<protein>
    <submittedName>
        <fullName evidence="19">Penicillin-binding protein</fullName>
    </submittedName>
</protein>
<comment type="similarity">
    <text evidence="2">In the C-terminal section; belongs to the transpeptidase family.</text>
</comment>